<dbReference type="Pfam" id="PF00005">
    <property type="entry name" value="ABC_tran"/>
    <property type="match status" value="1"/>
</dbReference>
<protein>
    <submittedName>
        <fullName evidence="5">ATP-binding cassette domain-containing protein</fullName>
    </submittedName>
</protein>
<evidence type="ECO:0000256" key="3">
    <source>
        <dbReference type="SAM" id="Phobius"/>
    </source>
</evidence>
<accession>A0A9D2PHL7</accession>
<keyword evidence="5" id="KW-0067">ATP-binding</keyword>
<gene>
    <name evidence="5" type="ORF">H9754_10260</name>
</gene>
<comment type="caution">
    <text evidence="5">The sequence shown here is derived from an EMBL/GenBank/DDBJ whole genome shotgun (WGS) entry which is preliminary data.</text>
</comment>
<feature type="transmembrane region" description="Helical" evidence="3">
    <location>
        <begin position="214"/>
        <end position="236"/>
    </location>
</feature>
<dbReference type="PANTHER" id="PTHR43335:SF8">
    <property type="entry name" value="ABC TRANSPORTER, ATP-BINDING PROTEIN"/>
    <property type="match status" value="1"/>
</dbReference>
<keyword evidence="3" id="KW-0472">Membrane</keyword>
<reference evidence="5" key="2">
    <citation type="submission" date="2021-04" db="EMBL/GenBank/DDBJ databases">
        <authorList>
            <person name="Gilroy R."/>
        </authorList>
    </citation>
    <scope>NUCLEOTIDE SEQUENCE</scope>
    <source>
        <strain evidence="5">ChiSjej3B21-8574</strain>
    </source>
</reference>
<sequence length="242" mass="26975">MDNVLETRALTKKYKGHSALCGLDMHVPKGSIYGLIGENGAGKTTLIRLICGLQNPDSGQYYLYGRESREKDIYESRRRMGAVVETPSLYLDMTARDNLVQQSMLLGRPSCDGMDDLLELVGLGGTGKKKAKDFSLGMRQRLGFGFLFLSIYIFSELAQPEMIQQYVQTSGGGITEWVKNPAYVDGTKREIYEWLLDVIPTGQAMQVTSSAHRWLRMMACSLGTAVVCSCVGICCFRRRNIK</sequence>
<reference evidence="5" key="1">
    <citation type="journal article" date="2021" name="PeerJ">
        <title>Extensive microbial diversity within the chicken gut microbiome revealed by metagenomics and culture.</title>
        <authorList>
            <person name="Gilroy R."/>
            <person name="Ravi A."/>
            <person name="Getino M."/>
            <person name="Pursley I."/>
            <person name="Horton D.L."/>
            <person name="Alikhan N.F."/>
            <person name="Baker D."/>
            <person name="Gharbi K."/>
            <person name="Hall N."/>
            <person name="Watson M."/>
            <person name="Adriaenssens E.M."/>
            <person name="Foster-Nyarko E."/>
            <person name="Jarju S."/>
            <person name="Secka A."/>
            <person name="Antonio M."/>
            <person name="Oren A."/>
            <person name="Chaudhuri R.R."/>
            <person name="La Ragione R."/>
            <person name="Hildebrand F."/>
            <person name="Pallen M.J."/>
        </authorList>
    </citation>
    <scope>NUCLEOTIDE SEQUENCE</scope>
    <source>
        <strain evidence="5">ChiSjej3B21-8574</strain>
    </source>
</reference>
<feature type="transmembrane region" description="Helical" evidence="3">
    <location>
        <begin position="138"/>
        <end position="155"/>
    </location>
</feature>
<dbReference type="EMBL" id="DWWD01000041">
    <property type="protein sequence ID" value="HJC50935.1"/>
    <property type="molecule type" value="Genomic_DNA"/>
</dbReference>
<keyword evidence="3" id="KW-1133">Transmembrane helix</keyword>
<name>A0A9D2PHL7_9FIRM</name>
<organism evidence="5 6">
    <name type="scientific">Candidatus Anaerostipes avistercoris</name>
    <dbReference type="NCBI Taxonomy" id="2838462"/>
    <lineage>
        <taxon>Bacteria</taxon>
        <taxon>Bacillati</taxon>
        <taxon>Bacillota</taxon>
        <taxon>Clostridia</taxon>
        <taxon>Lachnospirales</taxon>
        <taxon>Lachnospiraceae</taxon>
        <taxon>Anaerostipes</taxon>
    </lineage>
</organism>
<evidence type="ECO:0000313" key="5">
    <source>
        <dbReference type="EMBL" id="HJC50935.1"/>
    </source>
</evidence>
<comment type="similarity">
    <text evidence="1">Belongs to the ABC transporter superfamily.</text>
</comment>
<evidence type="ECO:0000256" key="1">
    <source>
        <dbReference type="ARBA" id="ARBA00005417"/>
    </source>
</evidence>
<proteinExistence type="inferred from homology"/>
<dbReference type="InterPro" id="IPR027417">
    <property type="entry name" value="P-loop_NTPase"/>
</dbReference>
<dbReference type="GO" id="GO:0016887">
    <property type="term" value="F:ATP hydrolysis activity"/>
    <property type="evidence" value="ECO:0007669"/>
    <property type="project" value="InterPro"/>
</dbReference>
<dbReference type="Gene3D" id="3.40.50.300">
    <property type="entry name" value="P-loop containing nucleotide triphosphate hydrolases"/>
    <property type="match status" value="1"/>
</dbReference>
<dbReference type="PANTHER" id="PTHR43335">
    <property type="entry name" value="ABC TRANSPORTER, ATP-BINDING PROTEIN"/>
    <property type="match status" value="1"/>
</dbReference>
<keyword evidence="2" id="KW-0813">Transport</keyword>
<dbReference type="SUPFAM" id="SSF52540">
    <property type="entry name" value="P-loop containing nucleoside triphosphate hydrolases"/>
    <property type="match status" value="1"/>
</dbReference>
<feature type="domain" description="ABC transporter" evidence="4">
    <location>
        <begin position="5"/>
        <end position="235"/>
    </location>
</feature>
<dbReference type="GO" id="GO:0005524">
    <property type="term" value="F:ATP binding"/>
    <property type="evidence" value="ECO:0007669"/>
    <property type="project" value="UniProtKB-KW"/>
</dbReference>
<keyword evidence="5" id="KW-0547">Nucleotide-binding</keyword>
<dbReference type="AlphaFoldDB" id="A0A9D2PHL7"/>
<dbReference type="PROSITE" id="PS50893">
    <property type="entry name" value="ABC_TRANSPORTER_2"/>
    <property type="match status" value="1"/>
</dbReference>
<evidence type="ECO:0000313" key="6">
    <source>
        <dbReference type="Proteomes" id="UP000823904"/>
    </source>
</evidence>
<dbReference type="Proteomes" id="UP000823904">
    <property type="component" value="Unassembled WGS sequence"/>
</dbReference>
<keyword evidence="3" id="KW-0812">Transmembrane</keyword>
<evidence type="ECO:0000259" key="4">
    <source>
        <dbReference type="PROSITE" id="PS50893"/>
    </source>
</evidence>
<evidence type="ECO:0000256" key="2">
    <source>
        <dbReference type="ARBA" id="ARBA00022448"/>
    </source>
</evidence>
<dbReference type="InterPro" id="IPR003439">
    <property type="entry name" value="ABC_transporter-like_ATP-bd"/>
</dbReference>